<keyword evidence="2" id="KW-1185">Reference proteome</keyword>
<dbReference type="AlphaFoldDB" id="A0A9E7K079"/>
<protein>
    <submittedName>
        <fullName evidence="1">Uncharacterized protein</fullName>
    </submittedName>
</protein>
<name>A0A9E7K079_9LILI</name>
<organism evidence="1 2">
    <name type="scientific">Musa troglodytarum</name>
    <name type="common">fe'i banana</name>
    <dbReference type="NCBI Taxonomy" id="320322"/>
    <lineage>
        <taxon>Eukaryota</taxon>
        <taxon>Viridiplantae</taxon>
        <taxon>Streptophyta</taxon>
        <taxon>Embryophyta</taxon>
        <taxon>Tracheophyta</taxon>
        <taxon>Spermatophyta</taxon>
        <taxon>Magnoliopsida</taxon>
        <taxon>Liliopsida</taxon>
        <taxon>Zingiberales</taxon>
        <taxon>Musaceae</taxon>
        <taxon>Musa</taxon>
    </lineage>
</organism>
<evidence type="ECO:0000313" key="2">
    <source>
        <dbReference type="Proteomes" id="UP001055439"/>
    </source>
</evidence>
<accession>A0A9E7K079</accession>
<gene>
    <name evidence="1" type="ORF">MUK42_29718</name>
</gene>
<sequence>MITQYKMRALASSHRMEVGKRGIFVVCGSLG</sequence>
<proteinExistence type="predicted"/>
<dbReference type="EMBL" id="CP097506">
    <property type="protein sequence ID" value="URD98731.1"/>
    <property type="molecule type" value="Genomic_DNA"/>
</dbReference>
<dbReference type="Proteomes" id="UP001055439">
    <property type="component" value="Chromosome 4"/>
</dbReference>
<evidence type="ECO:0000313" key="1">
    <source>
        <dbReference type="EMBL" id="URD98731.1"/>
    </source>
</evidence>
<reference evidence="1" key="1">
    <citation type="submission" date="2022-05" db="EMBL/GenBank/DDBJ databases">
        <title>The Musa troglodytarum L. genome provides insights into the mechanism of non-climacteric behaviour and enrichment of carotenoids.</title>
        <authorList>
            <person name="Wang J."/>
        </authorList>
    </citation>
    <scope>NUCLEOTIDE SEQUENCE</scope>
    <source>
        <tissue evidence="1">Leaf</tissue>
    </source>
</reference>